<comment type="caution">
    <text evidence="1">The sequence shown here is derived from an EMBL/GenBank/DDBJ whole genome shotgun (WGS) entry which is preliminary data.</text>
</comment>
<dbReference type="EMBL" id="NHYE01000976">
    <property type="protein sequence ID" value="PPR00970.1"/>
    <property type="molecule type" value="Genomic_DNA"/>
</dbReference>
<gene>
    <name evidence="1" type="ORF">CVT26_015563</name>
</gene>
<evidence type="ECO:0000313" key="2">
    <source>
        <dbReference type="Proteomes" id="UP000284706"/>
    </source>
</evidence>
<dbReference type="AlphaFoldDB" id="A0A409YD77"/>
<reference evidence="1 2" key="1">
    <citation type="journal article" date="2018" name="Evol. Lett.">
        <title>Horizontal gene cluster transfer increased hallucinogenic mushroom diversity.</title>
        <authorList>
            <person name="Reynolds H.T."/>
            <person name="Vijayakumar V."/>
            <person name="Gluck-Thaler E."/>
            <person name="Korotkin H.B."/>
            <person name="Matheny P.B."/>
            <person name="Slot J.C."/>
        </authorList>
    </citation>
    <scope>NUCLEOTIDE SEQUENCE [LARGE SCALE GENOMIC DNA]</scope>
    <source>
        <strain evidence="1 2">SRW20</strain>
    </source>
</reference>
<organism evidence="1 2">
    <name type="scientific">Gymnopilus dilepis</name>
    <dbReference type="NCBI Taxonomy" id="231916"/>
    <lineage>
        <taxon>Eukaryota</taxon>
        <taxon>Fungi</taxon>
        <taxon>Dikarya</taxon>
        <taxon>Basidiomycota</taxon>
        <taxon>Agaricomycotina</taxon>
        <taxon>Agaricomycetes</taxon>
        <taxon>Agaricomycetidae</taxon>
        <taxon>Agaricales</taxon>
        <taxon>Agaricineae</taxon>
        <taxon>Hymenogastraceae</taxon>
        <taxon>Gymnopilus</taxon>
    </lineage>
</organism>
<dbReference type="Proteomes" id="UP000284706">
    <property type="component" value="Unassembled WGS sequence"/>
</dbReference>
<evidence type="ECO:0000313" key="1">
    <source>
        <dbReference type="EMBL" id="PPR00970.1"/>
    </source>
</evidence>
<dbReference type="InParanoid" id="A0A409YD77"/>
<sequence>MVLRAEIPFGPTLVLLTEIGFYNTPAGHYRVPSRSHHPCSYMHETAASHIYGGSLDKHTRYELRQHFGPLNVFA</sequence>
<keyword evidence="2" id="KW-1185">Reference proteome</keyword>
<proteinExistence type="predicted"/>
<protein>
    <submittedName>
        <fullName evidence="1">Uncharacterized protein</fullName>
    </submittedName>
</protein>
<accession>A0A409YD77</accession>
<name>A0A409YD77_9AGAR</name>